<name>A0A381TLR8_9ZZZZ</name>
<evidence type="ECO:0008006" key="2">
    <source>
        <dbReference type="Google" id="ProtNLM"/>
    </source>
</evidence>
<protein>
    <recommendedName>
        <fullName evidence="2">Nucleotide-diphospho-sugar transferase domain-containing protein</fullName>
    </recommendedName>
</protein>
<dbReference type="EMBL" id="UINC01004811">
    <property type="protein sequence ID" value="SVA17015.1"/>
    <property type="molecule type" value="Genomic_DNA"/>
</dbReference>
<evidence type="ECO:0000313" key="1">
    <source>
        <dbReference type="EMBL" id="SVA17015.1"/>
    </source>
</evidence>
<sequence length="285" mass="33849">MSQSNKKGVLIFARNNAQIDYVKQAHFLAKRIKQYLDLPTSVVTDSVEYLKDTYKDYKTVFDQVIKVPLAKSPSHKRYYDGTNIFKQLEFKNDLRTSAFDLSPYDETLMLDSDYVVSDELFKHCFTQDHDFLIYKEAHDLSGFRNDPQFVHVSDTSVDFYWATCVFFRKTETNKIFFELTKHIQENWQHYNSIFQINKGTFRNDWVFSIAIHIMNGYQRGDFSHTMPGKMFFTSDRDILWELQKDNFLFLIQKEKYLGEYTPLRIRGTSVHVMNKFSLNRIIDNA</sequence>
<gene>
    <name evidence="1" type="ORF">METZ01_LOCUS69869</name>
</gene>
<dbReference type="AlphaFoldDB" id="A0A381TLR8"/>
<reference evidence="1" key="1">
    <citation type="submission" date="2018-05" db="EMBL/GenBank/DDBJ databases">
        <authorList>
            <person name="Lanie J.A."/>
            <person name="Ng W.-L."/>
            <person name="Kazmierczak K.M."/>
            <person name="Andrzejewski T.M."/>
            <person name="Davidsen T.M."/>
            <person name="Wayne K.J."/>
            <person name="Tettelin H."/>
            <person name="Glass J.I."/>
            <person name="Rusch D."/>
            <person name="Podicherti R."/>
            <person name="Tsui H.-C.T."/>
            <person name="Winkler M.E."/>
        </authorList>
    </citation>
    <scope>NUCLEOTIDE SEQUENCE</scope>
</reference>
<proteinExistence type="predicted"/>
<accession>A0A381TLR8</accession>
<organism evidence="1">
    <name type="scientific">marine metagenome</name>
    <dbReference type="NCBI Taxonomy" id="408172"/>
    <lineage>
        <taxon>unclassified sequences</taxon>
        <taxon>metagenomes</taxon>
        <taxon>ecological metagenomes</taxon>
    </lineage>
</organism>